<evidence type="ECO:0000313" key="3">
    <source>
        <dbReference type="Proteomes" id="UP000729701"/>
    </source>
</evidence>
<protein>
    <recommendedName>
        <fullName evidence="1">VWA7 N-terminal domain-containing protein</fullName>
    </recommendedName>
</protein>
<comment type="caution">
    <text evidence="2">The sequence shown here is derived from an EMBL/GenBank/DDBJ whole genome shotgun (WGS) entry which is preliminary data.</text>
</comment>
<reference evidence="2" key="2">
    <citation type="journal article" date="2022" name="Microbiol. Resour. Announc.">
        <title>Metagenome Sequencing to Explore Phylogenomics of Terrestrial Cyanobacteria.</title>
        <authorList>
            <person name="Ward R.D."/>
            <person name="Stajich J.E."/>
            <person name="Johansen J.R."/>
            <person name="Huntemann M."/>
            <person name="Clum A."/>
            <person name="Foster B."/>
            <person name="Foster B."/>
            <person name="Roux S."/>
            <person name="Palaniappan K."/>
            <person name="Varghese N."/>
            <person name="Mukherjee S."/>
            <person name="Reddy T.B.K."/>
            <person name="Daum C."/>
            <person name="Copeland A."/>
            <person name="Chen I.A."/>
            <person name="Ivanova N.N."/>
            <person name="Kyrpides N.C."/>
            <person name="Shapiro N."/>
            <person name="Eloe-Fadrosh E.A."/>
            <person name="Pietrasiak N."/>
        </authorList>
    </citation>
    <scope>NUCLEOTIDE SEQUENCE</scope>
    <source>
        <strain evidence="2">GSE-NOS-MK-12-04C</strain>
    </source>
</reference>
<evidence type="ECO:0000313" key="2">
    <source>
        <dbReference type="EMBL" id="MBW4666268.1"/>
    </source>
</evidence>
<dbReference type="InterPro" id="IPR052577">
    <property type="entry name" value="VWA7"/>
</dbReference>
<dbReference type="PANTHER" id="PTHR14905">
    <property type="entry name" value="NG37"/>
    <property type="match status" value="1"/>
</dbReference>
<dbReference type="Proteomes" id="UP000729701">
    <property type="component" value="Unassembled WGS sequence"/>
</dbReference>
<dbReference type="EMBL" id="JAHHGZ010000002">
    <property type="protein sequence ID" value="MBW4666268.1"/>
    <property type="molecule type" value="Genomic_DNA"/>
</dbReference>
<accession>A0A951UQD1</accession>
<dbReference type="AlphaFoldDB" id="A0A951UQD1"/>
<sequence>MQSLKKIALAVLLTGSLLLWVQGSALAFKVPIHEAITREALAATQPAIDGETLKFSNRAIQQIVDANKDTDQVVNQFSPEKHFDGEDFLGGSKRLVNLKERTIAKVIDEDPEESSARKDLGGALHTLQDFYAHSNWLELGHTSPNINNKLGREEFSGARKDTPTCPKDPGTLAGAGLSELTSGYFLFSGKVVPSCSVPDGKCRHGLPLACPTGINKDDDSRTGFSTARALAVEATKEFLNHIFTDSRMAGNPKATKVLLGIN</sequence>
<dbReference type="PANTHER" id="PTHR14905:SF7">
    <property type="entry name" value="VON WILLEBRAND FACTOR A DOMAIN-CONTAINING PROTEIN 7"/>
    <property type="match status" value="1"/>
</dbReference>
<gene>
    <name evidence="2" type="ORF">KME60_02200</name>
</gene>
<organism evidence="2 3">
    <name type="scientific">Cyanomargarita calcarea GSE-NOS-MK-12-04C</name>
    <dbReference type="NCBI Taxonomy" id="2839659"/>
    <lineage>
        <taxon>Bacteria</taxon>
        <taxon>Bacillati</taxon>
        <taxon>Cyanobacteriota</taxon>
        <taxon>Cyanophyceae</taxon>
        <taxon>Nostocales</taxon>
        <taxon>Cyanomargaritaceae</taxon>
        <taxon>Cyanomargarita</taxon>
    </lineage>
</organism>
<feature type="domain" description="VWA7 N-terminal" evidence="1">
    <location>
        <begin position="43"/>
        <end position="245"/>
    </location>
</feature>
<dbReference type="Pfam" id="PF25107">
    <property type="entry name" value="VWA7_N"/>
    <property type="match status" value="1"/>
</dbReference>
<proteinExistence type="predicted"/>
<evidence type="ECO:0000259" key="1">
    <source>
        <dbReference type="Pfam" id="PF25107"/>
    </source>
</evidence>
<name>A0A951UQD1_9CYAN</name>
<reference evidence="2" key="1">
    <citation type="submission" date="2021-05" db="EMBL/GenBank/DDBJ databases">
        <authorList>
            <person name="Pietrasiak N."/>
            <person name="Ward R."/>
            <person name="Stajich J.E."/>
            <person name="Kurbessoian T."/>
        </authorList>
    </citation>
    <scope>NUCLEOTIDE SEQUENCE</scope>
    <source>
        <strain evidence="2">GSE-NOS-MK-12-04C</strain>
    </source>
</reference>
<dbReference type="InterPro" id="IPR056862">
    <property type="entry name" value="VWA7_N"/>
</dbReference>